<organism evidence="6 7">
    <name type="scientific">Humicola insolens</name>
    <name type="common">Soft-rot fungus</name>
    <dbReference type="NCBI Taxonomy" id="85995"/>
    <lineage>
        <taxon>Eukaryota</taxon>
        <taxon>Fungi</taxon>
        <taxon>Dikarya</taxon>
        <taxon>Ascomycota</taxon>
        <taxon>Pezizomycotina</taxon>
        <taxon>Sordariomycetes</taxon>
        <taxon>Sordariomycetidae</taxon>
        <taxon>Sordariales</taxon>
        <taxon>Chaetomiaceae</taxon>
        <taxon>Mycothermus</taxon>
    </lineage>
</organism>
<keyword evidence="4" id="KW-0812">Transmembrane</keyword>
<dbReference type="HAMAP" id="MF_00055">
    <property type="entry name" value="MEMO1"/>
    <property type="match status" value="1"/>
</dbReference>
<dbReference type="Pfam" id="PF05739">
    <property type="entry name" value="SNARE"/>
    <property type="match status" value="1"/>
</dbReference>
<feature type="compositionally biased region" description="Gly residues" evidence="3">
    <location>
        <begin position="395"/>
        <end position="404"/>
    </location>
</feature>
<reference evidence="6 7" key="1">
    <citation type="journal article" date="2024" name="Commun. Biol.">
        <title>Comparative genomic analysis of thermophilic fungi reveals convergent evolutionary adaptations and gene losses.</title>
        <authorList>
            <person name="Steindorff A.S."/>
            <person name="Aguilar-Pontes M.V."/>
            <person name="Robinson A.J."/>
            <person name="Andreopoulos B."/>
            <person name="LaButti K."/>
            <person name="Kuo A."/>
            <person name="Mondo S."/>
            <person name="Riley R."/>
            <person name="Otillar R."/>
            <person name="Haridas S."/>
            <person name="Lipzen A."/>
            <person name="Grimwood J."/>
            <person name="Schmutz J."/>
            <person name="Clum A."/>
            <person name="Reid I.D."/>
            <person name="Moisan M.C."/>
            <person name="Butler G."/>
            <person name="Nguyen T.T.M."/>
            <person name="Dewar K."/>
            <person name="Conant G."/>
            <person name="Drula E."/>
            <person name="Henrissat B."/>
            <person name="Hansel C."/>
            <person name="Singer S."/>
            <person name="Hutchinson M.I."/>
            <person name="de Vries R.P."/>
            <person name="Natvig D.O."/>
            <person name="Powell A.J."/>
            <person name="Tsang A."/>
            <person name="Grigoriev I.V."/>
        </authorList>
    </citation>
    <scope>NUCLEOTIDE SEQUENCE [LARGE SCALE GENOMIC DNA]</scope>
    <source>
        <strain evidence="6 7">CBS 620.91</strain>
    </source>
</reference>
<name>A0ABR3V7T4_HUMIN</name>
<feature type="region of interest" description="Disordered" evidence="3">
    <location>
        <begin position="1"/>
        <end position="26"/>
    </location>
</feature>
<keyword evidence="4" id="KW-1133">Transmembrane helix</keyword>
<evidence type="ECO:0000256" key="4">
    <source>
        <dbReference type="SAM" id="Phobius"/>
    </source>
</evidence>
<feature type="transmembrane region" description="Helical" evidence="4">
    <location>
        <begin position="637"/>
        <end position="660"/>
    </location>
</feature>
<dbReference type="InterPro" id="IPR000727">
    <property type="entry name" value="T_SNARE_dom"/>
</dbReference>
<dbReference type="NCBIfam" id="TIGR04336">
    <property type="entry name" value="AmmeMemoSam_B"/>
    <property type="match status" value="1"/>
</dbReference>
<evidence type="ECO:0000313" key="7">
    <source>
        <dbReference type="Proteomes" id="UP001583172"/>
    </source>
</evidence>
<dbReference type="CDD" id="cd07361">
    <property type="entry name" value="MEMO_like"/>
    <property type="match status" value="1"/>
</dbReference>
<keyword evidence="2" id="KW-0175">Coiled coil</keyword>
<gene>
    <name evidence="6" type="ORF">VTJ49DRAFT_3311</name>
</gene>
<evidence type="ECO:0000256" key="3">
    <source>
        <dbReference type="SAM" id="MobiDB-lite"/>
    </source>
</evidence>
<dbReference type="Pfam" id="PF00804">
    <property type="entry name" value="Syntaxin"/>
    <property type="match status" value="1"/>
</dbReference>
<keyword evidence="4" id="KW-0472">Membrane</keyword>
<evidence type="ECO:0000313" key="6">
    <source>
        <dbReference type="EMBL" id="KAL1837863.1"/>
    </source>
</evidence>
<proteinExistence type="inferred from homology"/>
<dbReference type="InterPro" id="IPR006011">
    <property type="entry name" value="Syntaxin_N"/>
</dbReference>
<evidence type="ECO:0000259" key="5">
    <source>
        <dbReference type="PROSITE" id="PS50192"/>
    </source>
</evidence>
<evidence type="ECO:0000256" key="1">
    <source>
        <dbReference type="ARBA" id="ARBA00006315"/>
    </source>
</evidence>
<feature type="compositionally biased region" description="Polar residues" evidence="3">
    <location>
        <begin position="367"/>
        <end position="387"/>
    </location>
</feature>
<dbReference type="InterPro" id="IPR010989">
    <property type="entry name" value="SNARE"/>
</dbReference>
<dbReference type="InterPro" id="IPR002737">
    <property type="entry name" value="MEMO1_fam"/>
</dbReference>
<dbReference type="Gene3D" id="3.40.830.10">
    <property type="entry name" value="LigB-like"/>
    <property type="match status" value="1"/>
</dbReference>
<feature type="domain" description="T-SNARE coiled-coil homology" evidence="5">
    <location>
        <begin position="563"/>
        <end position="625"/>
    </location>
</feature>
<evidence type="ECO:0000256" key="2">
    <source>
        <dbReference type="SAM" id="Coils"/>
    </source>
</evidence>
<dbReference type="PROSITE" id="PS50192">
    <property type="entry name" value="T_SNARE"/>
    <property type="match status" value="1"/>
</dbReference>
<dbReference type="Proteomes" id="UP001583172">
    <property type="component" value="Unassembled WGS sequence"/>
</dbReference>
<keyword evidence="7" id="KW-1185">Reference proteome</keyword>
<dbReference type="PANTHER" id="PTHR11060">
    <property type="entry name" value="PROTEIN MEMO1"/>
    <property type="match status" value="1"/>
</dbReference>
<feature type="coiled-coil region" evidence="2">
    <location>
        <begin position="573"/>
        <end position="628"/>
    </location>
</feature>
<dbReference type="SUPFAM" id="SSF47661">
    <property type="entry name" value="t-snare proteins"/>
    <property type="match status" value="1"/>
</dbReference>
<sequence length="734" mass="81942">MLHLSLELSSNEMGTREASHAGSWYEGDDEELSRQLDEFLDRVPESLDGNTLPIPGARVIIAPHAGYSYSGPCAAWAYKSLDLSSAKRVFVLGPSHTYYLRGCALTTFEKYNTPFGDLVVDRATTNELKQTGRFSDMPRGSDVDEHSLEMHLPYLWKRLEQTFDDPSKYPPIIPILVGNASEEEEKSWGELLSKYLKDPETAWIISSDFCHWGTRFSYRPVFHEGVIRDMDNSRGQASKSAVLPASPDWSTVAKDPANPEIHEVIKVLDQMVMDAVESGSHSEFYKVIRETRNTVCGRHPIGVIMAALEVVAKERSEEGRGKPKFVQYQRSNLVKKTHDFSVSYASAGYGSDPFSDRNVAQYGGSHEMSSFNSPQSSYGSPYGQGNTPPMRQGPGLPGGPGPAGQSGQRSILDECTDIQNGIQDVENKLGVLNGLQRRALDDADMTSGSNTKRELDNLTQSIMDQYRQLTVRLRAVKSNPDARHPRNVAQVNKTDRDLRRAIQKFQEMEAASRREMQARLERQARIVNPNATDEEIRQIVNSDTQVFQQAVLGSRTEQATRVLGAVKQRHQEMLQIERSLMELLELMNDMQELLTKQEVQVQAIDTHAEQAAEDMVKANEELETAVTTARKTRKKKWICLGICVLIIVIIVAAVVAYVMINRAANGSTQTKRDIMDISVLQDLQMNTARAALSGELASQRLQARGDRGDGFLSNAEVEALTKKRFVVDWDGVNN</sequence>
<comment type="similarity">
    <text evidence="1">Belongs to the MEMO1 family.</text>
</comment>
<comment type="caution">
    <text evidence="6">The sequence shown here is derived from an EMBL/GenBank/DDBJ whole genome shotgun (WGS) entry which is preliminary data.</text>
</comment>
<dbReference type="Pfam" id="PF01875">
    <property type="entry name" value="Memo"/>
    <property type="match status" value="1"/>
</dbReference>
<dbReference type="PANTHER" id="PTHR11060:SF0">
    <property type="entry name" value="PROTEIN MEMO1"/>
    <property type="match status" value="1"/>
</dbReference>
<accession>A0ABR3V7T4</accession>
<dbReference type="CDD" id="cd15849">
    <property type="entry name" value="SNARE_Sso1"/>
    <property type="match status" value="1"/>
</dbReference>
<dbReference type="SMART" id="SM00397">
    <property type="entry name" value="t_SNARE"/>
    <property type="match status" value="1"/>
</dbReference>
<dbReference type="Gene3D" id="1.20.58.70">
    <property type="match status" value="1"/>
</dbReference>
<feature type="region of interest" description="Disordered" evidence="3">
    <location>
        <begin position="358"/>
        <end position="409"/>
    </location>
</feature>
<dbReference type="EMBL" id="JAZGSY010000257">
    <property type="protein sequence ID" value="KAL1837863.1"/>
    <property type="molecule type" value="Genomic_DNA"/>
</dbReference>
<protein>
    <recommendedName>
        <fullName evidence="5">t-SNARE coiled-coil homology domain-containing protein</fullName>
    </recommendedName>
</protein>